<dbReference type="EC" id="1.1.1.193" evidence="12"/>
<proteinExistence type="inferred from homology"/>
<evidence type="ECO:0000256" key="11">
    <source>
        <dbReference type="ARBA" id="ARBA00023268"/>
    </source>
</evidence>
<keyword evidence="18" id="KW-1185">Reference proteome</keyword>
<feature type="binding site" evidence="14">
    <location>
        <position position="203"/>
    </location>
    <ligand>
        <name>substrate</name>
    </ligand>
</feature>
<feature type="binding site" evidence="14">
    <location>
        <position position="207"/>
    </location>
    <ligand>
        <name>substrate</name>
    </ligand>
</feature>
<dbReference type="Gene3D" id="3.40.140.10">
    <property type="entry name" value="Cytidine Deaminase, domain 2"/>
    <property type="match status" value="1"/>
</dbReference>
<sequence>MNDEIYIRRCIELAEKTLGKTYPNPLVGSVIVYDDRIIGEGSHKKAGEPHAEINAINSIKEEDKHLIPESTIYVSLEPCAHFGKTPPCAMKIKELGFKKVVIGAMDSHDKVNGKGKKIIIDAGIEAISGVLEDECRQLNKRFFTYHERKRPFIILKWAESVDGFMDKDFQPYQISNALSKQFVHQMRSEEHAILIGKNTALYDNPSLTVREIEGRNPIRILIDFYLEVPEKFNIYNEEAETIIFNSIKNSEKSHLKFIKIDRENAVNQILDKLYELQIQSMIIEGGSFTLQQFIDKNLWDEAYIFRNPNLELLNGTKAPKLDFKPENIENLRETDILFFRNNPVD</sequence>
<feature type="binding site" evidence="15">
    <location>
        <position position="88"/>
    </location>
    <ligand>
        <name>Zn(2+)</name>
        <dbReference type="ChEBI" id="CHEBI:29105"/>
        <note>catalytic</note>
    </ligand>
</feature>
<dbReference type="PANTHER" id="PTHR38011">
    <property type="entry name" value="DIHYDROFOLATE REDUCTASE FAMILY PROTEIN (AFU_ORTHOLOGUE AFUA_8G06820)"/>
    <property type="match status" value="1"/>
</dbReference>
<dbReference type="PIRSF" id="PIRSF006769">
    <property type="entry name" value="RibD"/>
    <property type="match status" value="1"/>
</dbReference>
<dbReference type="InterPro" id="IPR002125">
    <property type="entry name" value="CMP_dCMP_dom"/>
</dbReference>
<evidence type="ECO:0000256" key="5">
    <source>
        <dbReference type="ARBA" id="ARBA00007417"/>
    </source>
</evidence>
<evidence type="ECO:0000256" key="10">
    <source>
        <dbReference type="ARBA" id="ARBA00023002"/>
    </source>
</evidence>
<dbReference type="InterPro" id="IPR050765">
    <property type="entry name" value="Riboflavin_Biosynth_HTPR"/>
</dbReference>
<evidence type="ECO:0000256" key="7">
    <source>
        <dbReference type="ARBA" id="ARBA00022723"/>
    </source>
</evidence>
<name>A0A1H6I7P5_9FLAO</name>
<dbReference type="Pfam" id="PF00383">
    <property type="entry name" value="dCMP_cyt_deam_1"/>
    <property type="match status" value="1"/>
</dbReference>
<feature type="binding site" evidence="14">
    <location>
        <position position="187"/>
    </location>
    <ligand>
        <name>substrate</name>
    </ligand>
</feature>
<dbReference type="PANTHER" id="PTHR38011:SF7">
    <property type="entry name" value="2,5-DIAMINO-6-RIBOSYLAMINO-4(3H)-PYRIMIDINONE 5'-PHOSPHATE REDUCTASE"/>
    <property type="match status" value="1"/>
</dbReference>
<dbReference type="InterPro" id="IPR004794">
    <property type="entry name" value="Eubact_RibD"/>
</dbReference>
<evidence type="ECO:0000256" key="2">
    <source>
        <dbReference type="ARBA" id="ARBA00004882"/>
    </source>
</evidence>
<feature type="binding site" evidence="14">
    <location>
        <position position="284"/>
    </location>
    <ligand>
        <name>substrate</name>
    </ligand>
</feature>
<dbReference type="EMBL" id="FNWX01000004">
    <property type="protein sequence ID" value="SEH44262.1"/>
    <property type="molecule type" value="Genomic_DNA"/>
</dbReference>
<evidence type="ECO:0000256" key="6">
    <source>
        <dbReference type="ARBA" id="ARBA00022619"/>
    </source>
</evidence>
<evidence type="ECO:0000256" key="12">
    <source>
        <dbReference type="PIRNR" id="PIRNR006769"/>
    </source>
</evidence>
<dbReference type="CDD" id="cd01284">
    <property type="entry name" value="Riboflavin_deaminase-reductase"/>
    <property type="match status" value="1"/>
</dbReference>
<dbReference type="InterPro" id="IPR016192">
    <property type="entry name" value="APOBEC/CMP_deaminase_Zn-bd"/>
</dbReference>
<accession>A0A1H6I7P5</accession>
<dbReference type="AlphaFoldDB" id="A0A1H6I7P5"/>
<protein>
    <recommendedName>
        <fullName evidence="12">Riboflavin biosynthesis protein RibD</fullName>
    </recommendedName>
    <domain>
        <recommendedName>
            <fullName evidence="12">Diaminohydroxyphosphoribosylaminopyrimidine deaminase</fullName>
            <shortName evidence="12">DRAP deaminase</shortName>
            <ecNumber evidence="12">3.5.4.26</ecNumber>
        </recommendedName>
        <alternativeName>
            <fullName evidence="12">Riboflavin-specific deaminase</fullName>
        </alternativeName>
    </domain>
    <domain>
        <recommendedName>
            <fullName evidence="12">5-amino-6-(5-phosphoribosylamino)uracil reductase</fullName>
            <ecNumber evidence="12">1.1.1.193</ecNumber>
        </recommendedName>
        <alternativeName>
            <fullName evidence="12">HTP reductase</fullName>
        </alternativeName>
    </domain>
</protein>
<reference evidence="18" key="1">
    <citation type="submission" date="2016-10" db="EMBL/GenBank/DDBJ databases">
        <authorList>
            <person name="Varghese N."/>
            <person name="Submissions S."/>
        </authorList>
    </citation>
    <scope>NUCLEOTIDE SEQUENCE [LARGE SCALE GENOMIC DNA]</scope>
    <source>
        <strain evidence="18">DSM 19326</strain>
    </source>
</reference>
<feature type="binding site" evidence="14">
    <location>
        <position position="158"/>
    </location>
    <ligand>
        <name>NADP(+)</name>
        <dbReference type="ChEBI" id="CHEBI:58349"/>
    </ligand>
</feature>
<keyword evidence="11" id="KW-0511">Multifunctional enzyme</keyword>
<evidence type="ECO:0000256" key="14">
    <source>
        <dbReference type="PIRSR" id="PIRSR006769-2"/>
    </source>
</evidence>
<comment type="pathway">
    <text evidence="3 12">Cofactor biosynthesis; riboflavin biosynthesis; 5-amino-6-(D-ribitylamino)uracil from GTP: step 3/4.</text>
</comment>
<dbReference type="PROSITE" id="PS00903">
    <property type="entry name" value="CYT_DCMP_DEAMINASES_1"/>
    <property type="match status" value="1"/>
</dbReference>
<keyword evidence="7 12" id="KW-0479">Metal-binding</keyword>
<dbReference type="NCBIfam" id="TIGR00326">
    <property type="entry name" value="eubact_ribD"/>
    <property type="match status" value="1"/>
</dbReference>
<dbReference type="SUPFAM" id="SSF53597">
    <property type="entry name" value="Dihydrofolate reductase-like"/>
    <property type="match status" value="1"/>
</dbReference>
<dbReference type="GO" id="GO:0008703">
    <property type="term" value="F:5-amino-6-(5-phosphoribosylamino)uracil reductase activity"/>
    <property type="evidence" value="ECO:0007669"/>
    <property type="project" value="UniProtKB-EC"/>
</dbReference>
<dbReference type="STRING" id="420404.SAMN05421793_10478"/>
<comment type="similarity">
    <text evidence="4 12">In the N-terminal section; belongs to the cytidine and deoxycytidylate deaminase family.</text>
</comment>
<evidence type="ECO:0000256" key="4">
    <source>
        <dbReference type="ARBA" id="ARBA00005259"/>
    </source>
</evidence>
<feature type="binding site" evidence="14">
    <location>
        <position position="199"/>
    </location>
    <ligand>
        <name>NADP(+)</name>
        <dbReference type="ChEBI" id="CHEBI:58349"/>
    </ligand>
</feature>
<comment type="catalytic activity">
    <reaction evidence="12">
        <text>5-amino-6-(5-phospho-D-ribitylamino)uracil + NADP(+) = 5-amino-6-(5-phospho-D-ribosylamino)uracil + NADPH + H(+)</text>
        <dbReference type="Rhea" id="RHEA:17845"/>
        <dbReference type="ChEBI" id="CHEBI:15378"/>
        <dbReference type="ChEBI" id="CHEBI:57783"/>
        <dbReference type="ChEBI" id="CHEBI:58349"/>
        <dbReference type="ChEBI" id="CHEBI:58421"/>
        <dbReference type="ChEBI" id="CHEBI:58453"/>
        <dbReference type="EC" id="1.1.1.193"/>
    </reaction>
</comment>
<keyword evidence="12" id="KW-0378">Hydrolase</keyword>
<evidence type="ECO:0000256" key="13">
    <source>
        <dbReference type="PIRSR" id="PIRSR006769-1"/>
    </source>
</evidence>
<dbReference type="GO" id="GO:0008835">
    <property type="term" value="F:diaminohydroxyphosphoribosylaminopyrimidine deaminase activity"/>
    <property type="evidence" value="ECO:0007669"/>
    <property type="project" value="UniProtKB-EC"/>
</dbReference>
<keyword evidence="6 12" id="KW-0686">Riboflavin biosynthesis</keyword>
<keyword evidence="10 12" id="KW-0560">Oxidoreductase</keyword>
<evidence type="ECO:0000259" key="16">
    <source>
        <dbReference type="PROSITE" id="PS51747"/>
    </source>
</evidence>
<feature type="domain" description="CMP/dCMP-type deaminase" evidence="16">
    <location>
        <begin position="1"/>
        <end position="131"/>
    </location>
</feature>
<dbReference type="PROSITE" id="PS51747">
    <property type="entry name" value="CYT_DCMP_DEAMINASES_2"/>
    <property type="match status" value="1"/>
</dbReference>
<dbReference type="GO" id="GO:0009231">
    <property type="term" value="P:riboflavin biosynthetic process"/>
    <property type="evidence" value="ECO:0007669"/>
    <property type="project" value="UniProtKB-UniPathway"/>
</dbReference>
<evidence type="ECO:0000313" key="18">
    <source>
        <dbReference type="Proteomes" id="UP000198555"/>
    </source>
</evidence>
<evidence type="ECO:0000256" key="3">
    <source>
        <dbReference type="ARBA" id="ARBA00004910"/>
    </source>
</evidence>
<gene>
    <name evidence="17" type="ORF">SAMN05421793_10478</name>
</gene>
<comment type="similarity">
    <text evidence="5 12">In the C-terminal section; belongs to the HTP reductase family.</text>
</comment>
<dbReference type="UniPathway" id="UPA00275">
    <property type="reaction ID" value="UER00401"/>
</dbReference>
<dbReference type="GO" id="GO:0008270">
    <property type="term" value="F:zinc ion binding"/>
    <property type="evidence" value="ECO:0007669"/>
    <property type="project" value="InterPro"/>
</dbReference>
<keyword evidence="9 12" id="KW-0521">NADP</keyword>
<dbReference type="InterPro" id="IPR024072">
    <property type="entry name" value="DHFR-like_dom_sf"/>
</dbReference>
<dbReference type="Proteomes" id="UP000198555">
    <property type="component" value="Unassembled WGS sequence"/>
</dbReference>
<comment type="pathway">
    <text evidence="2 12">Cofactor biosynthesis; riboflavin biosynthesis; 5-amino-6-(D-ribitylamino)uracil from GTP: step 2/4.</text>
</comment>
<feature type="binding site" evidence="15">
    <location>
        <position position="79"/>
    </location>
    <ligand>
        <name>Zn(2+)</name>
        <dbReference type="ChEBI" id="CHEBI:29105"/>
        <note>catalytic</note>
    </ligand>
</feature>
<dbReference type="InterPro" id="IPR002734">
    <property type="entry name" value="RibDG_C"/>
</dbReference>
<evidence type="ECO:0000256" key="9">
    <source>
        <dbReference type="ARBA" id="ARBA00022857"/>
    </source>
</evidence>
<feature type="binding site" evidence="14">
    <location>
        <position position="210"/>
    </location>
    <ligand>
        <name>substrate</name>
    </ligand>
</feature>
<evidence type="ECO:0000256" key="15">
    <source>
        <dbReference type="PIRSR" id="PIRSR006769-3"/>
    </source>
</evidence>
<dbReference type="Pfam" id="PF01872">
    <property type="entry name" value="RibD_C"/>
    <property type="match status" value="1"/>
</dbReference>
<keyword evidence="8 12" id="KW-0862">Zinc</keyword>
<evidence type="ECO:0000256" key="1">
    <source>
        <dbReference type="ARBA" id="ARBA00002151"/>
    </source>
</evidence>
<dbReference type="RefSeq" id="WP_089768276.1">
    <property type="nucleotide sequence ID" value="NZ_FNWX01000004.1"/>
</dbReference>
<dbReference type="InterPro" id="IPR016193">
    <property type="entry name" value="Cytidine_deaminase-like"/>
</dbReference>
<comment type="catalytic activity">
    <reaction evidence="12">
        <text>2,5-diamino-6-hydroxy-4-(5-phosphoribosylamino)-pyrimidine + H2O + H(+) = 5-amino-6-(5-phospho-D-ribosylamino)uracil + NH4(+)</text>
        <dbReference type="Rhea" id="RHEA:21868"/>
        <dbReference type="ChEBI" id="CHEBI:15377"/>
        <dbReference type="ChEBI" id="CHEBI:15378"/>
        <dbReference type="ChEBI" id="CHEBI:28938"/>
        <dbReference type="ChEBI" id="CHEBI:58453"/>
        <dbReference type="ChEBI" id="CHEBI:58614"/>
        <dbReference type="EC" id="3.5.4.26"/>
    </reaction>
</comment>
<comment type="function">
    <text evidence="1 12">Converts 2,5-diamino-6-(ribosylamino)-4(3h)-pyrimidinone 5'-phosphate into 5-amino-6-(ribosylamino)-2,4(1h,3h)-pyrimidinedione 5'-phosphate.</text>
</comment>
<feature type="active site" description="Proton donor" evidence="13">
    <location>
        <position position="52"/>
    </location>
</feature>
<dbReference type="Gene3D" id="3.40.430.10">
    <property type="entry name" value="Dihydrofolate Reductase, subunit A"/>
    <property type="match status" value="1"/>
</dbReference>
<evidence type="ECO:0000313" key="17">
    <source>
        <dbReference type="EMBL" id="SEH44262.1"/>
    </source>
</evidence>
<dbReference type="EC" id="3.5.4.26" evidence="12"/>
<dbReference type="SUPFAM" id="SSF53927">
    <property type="entry name" value="Cytidine deaminase-like"/>
    <property type="match status" value="1"/>
</dbReference>
<feature type="binding site" evidence="15">
    <location>
        <position position="50"/>
    </location>
    <ligand>
        <name>Zn(2+)</name>
        <dbReference type="ChEBI" id="CHEBI:29105"/>
        <note>catalytic</note>
    </ligand>
</feature>
<comment type="cofactor">
    <cofactor evidence="12 15">
        <name>Zn(2+)</name>
        <dbReference type="ChEBI" id="CHEBI:29105"/>
    </cofactor>
    <text evidence="12 15">Binds 1 zinc ion.</text>
</comment>
<organism evidence="17 18">
    <name type="scientific">Epilithonimonas hominis</name>
    <dbReference type="NCBI Taxonomy" id="420404"/>
    <lineage>
        <taxon>Bacteria</taxon>
        <taxon>Pseudomonadati</taxon>
        <taxon>Bacteroidota</taxon>
        <taxon>Flavobacteriia</taxon>
        <taxon>Flavobacteriales</taxon>
        <taxon>Weeksellaceae</taxon>
        <taxon>Chryseobacterium group</taxon>
        <taxon>Epilithonimonas</taxon>
    </lineage>
</organism>
<evidence type="ECO:0000256" key="8">
    <source>
        <dbReference type="ARBA" id="ARBA00022833"/>
    </source>
</evidence>